<feature type="active site" description="N6-AMP-lysine intermediate" evidence="17">
    <location>
        <position position="117"/>
    </location>
</feature>
<evidence type="ECO:0000259" key="18">
    <source>
        <dbReference type="Pfam" id="PF08302"/>
    </source>
</evidence>
<dbReference type="GO" id="GO:0051730">
    <property type="term" value="F:GTP-dependent polyribonucleotide 5'-hydroxyl-kinase activity"/>
    <property type="evidence" value="ECO:0007669"/>
    <property type="project" value="EnsemblFungi"/>
</dbReference>
<comment type="catalytic activity">
    <reaction evidence="12 16">
        <text>ATP + (ribonucleotide)n-3'-hydroxyl + 5'-phospho-(ribonucleotide)m = (ribonucleotide)n+m + AMP + diphosphate.</text>
        <dbReference type="EC" id="6.5.1.3"/>
    </reaction>
</comment>
<dbReference type="EC" id="6.5.1.3" evidence="1 16"/>
<name>J7SB45_NAUDC</name>
<organism evidence="21 22">
    <name type="scientific">Naumovozyma dairenensis (strain ATCC 10597 / BCRC 20456 / CBS 421 / NBRC 0211 / NRRL Y-12639)</name>
    <name type="common">Saccharomyces dairenensis</name>
    <dbReference type="NCBI Taxonomy" id="1071378"/>
    <lineage>
        <taxon>Eukaryota</taxon>
        <taxon>Fungi</taxon>
        <taxon>Dikarya</taxon>
        <taxon>Ascomycota</taxon>
        <taxon>Saccharomycotina</taxon>
        <taxon>Saccharomycetes</taxon>
        <taxon>Saccharomycetales</taxon>
        <taxon>Saccharomycetaceae</taxon>
        <taxon>Naumovozyma</taxon>
    </lineage>
</organism>
<dbReference type="InterPro" id="IPR012387">
    <property type="entry name" value="Trl1_fun"/>
</dbReference>
<evidence type="ECO:0000256" key="15">
    <source>
        <dbReference type="ARBA" id="ARBA00073988"/>
    </source>
</evidence>
<dbReference type="InterPro" id="IPR015966">
    <property type="entry name" value="tRNA_lig_kin_fungi"/>
</dbReference>
<dbReference type="GO" id="GO:2000622">
    <property type="term" value="P:regulation of nuclear-transcribed mRNA catabolic process, nonsense-mediated decay"/>
    <property type="evidence" value="ECO:0007669"/>
    <property type="project" value="EnsemblFungi"/>
</dbReference>
<gene>
    <name evidence="21" type="primary">NDAI0G05550</name>
    <name evidence="21" type="ordered locus">NDAI_0G05550</name>
</gene>
<evidence type="ECO:0000256" key="8">
    <source>
        <dbReference type="ARBA" id="ARBA00022777"/>
    </source>
</evidence>
<dbReference type="HOGENOM" id="CLU_010316_1_0_1"/>
<dbReference type="GO" id="GO:0005737">
    <property type="term" value="C:cytoplasm"/>
    <property type="evidence" value="ECO:0007669"/>
    <property type="project" value="EnsemblFungi"/>
</dbReference>
<dbReference type="GO" id="GO:0004113">
    <property type="term" value="F:2',3'-cyclic-nucleotide 3'-phosphodiesterase activity"/>
    <property type="evidence" value="ECO:0007669"/>
    <property type="project" value="EnsemblFungi"/>
</dbReference>
<dbReference type="GO" id="GO:0006388">
    <property type="term" value="P:tRNA splicing, via endonucleolytic cleavage and ligation"/>
    <property type="evidence" value="ECO:0007669"/>
    <property type="project" value="UniProtKB-UniRule"/>
</dbReference>
<dbReference type="Gene3D" id="3.40.50.300">
    <property type="entry name" value="P-loop containing nucleotide triphosphate hydrolases"/>
    <property type="match status" value="1"/>
</dbReference>
<evidence type="ECO:0000313" key="22">
    <source>
        <dbReference type="Proteomes" id="UP000000689"/>
    </source>
</evidence>
<dbReference type="GO" id="GO:0004519">
    <property type="term" value="F:endonuclease activity"/>
    <property type="evidence" value="ECO:0007669"/>
    <property type="project" value="UniProtKB-KW"/>
</dbReference>
<dbReference type="PANTHER" id="PTHR32004:SF1">
    <property type="entry name" value="TRNA LIGASE"/>
    <property type="match status" value="1"/>
</dbReference>
<evidence type="ECO:0000256" key="5">
    <source>
        <dbReference type="ARBA" id="ARBA00022722"/>
    </source>
</evidence>
<keyword evidence="7" id="KW-0255">Endonuclease</keyword>
<evidence type="ECO:0000256" key="16">
    <source>
        <dbReference type="PIRNR" id="PIRNR019634"/>
    </source>
</evidence>
<feature type="domain" description="tRNA ligase phosphodiesterase" evidence="18">
    <location>
        <begin position="568"/>
        <end position="833"/>
    </location>
</feature>
<dbReference type="GO" id="GO:0070966">
    <property type="term" value="P:nuclear-transcribed mRNA catabolic process, no-go decay"/>
    <property type="evidence" value="ECO:0007669"/>
    <property type="project" value="EnsemblFungi"/>
</dbReference>
<dbReference type="eggNOG" id="ENOG502QQB9">
    <property type="taxonomic scope" value="Eukaryota"/>
</dbReference>
<dbReference type="OrthoDB" id="276239at2759"/>
<evidence type="ECO:0000259" key="19">
    <source>
        <dbReference type="Pfam" id="PF08303"/>
    </source>
</evidence>
<dbReference type="PANTHER" id="PTHR32004">
    <property type="entry name" value="TRNA LIGASE"/>
    <property type="match status" value="1"/>
</dbReference>
<dbReference type="InterPro" id="IPR019039">
    <property type="entry name" value="T4-Rnl1-like_N"/>
</dbReference>
<dbReference type="GO" id="GO:0003972">
    <property type="term" value="F:RNA ligase (ATP) activity"/>
    <property type="evidence" value="ECO:0007669"/>
    <property type="project" value="UniProtKB-UniRule"/>
</dbReference>
<dbReference type="EMBL" id="HE580273">
    <property type="protein sequence ID" value="CCK73538.1"/>
    <property type="molecule type" value="Genomic_DNA"/>
</dbReference>
<protein>
    <recommendedName>
        <fullName evidence="15 16">tRNA ligase</fullName>
        <ecNumber evidence="1 16">6.5.1.3</ecNumber>
    </recommendedName>
</protein>
<evidence type="ECO:0000313" key="21">
    <source>
        <dbReference type="EMBL" id="CCK73538.1"/>
    </source>
</evidence>
<evidence type="ECO:0000256" key="13">
    <source>
        <dbReference type="ARBA" id="ARBA00055002"/>
    </source>
</evidence>
<evidence type="ECO:0000259" key="20">
    <source>
        <dbReference type="Pfam" id="PF09511"/>
    </source>
</evidence>
<dbReference type="OMA" id="FHITLCH"/>
<keyword evidence="4 16" id="KW-0819">tRNA processing</keyword>
<keyword evidence="9" id="KW-0378">Hydrolase</keyword>
<keyword evidence="10" id="KW-0067">ATP-binding</keyword>
<comment type="function">
    <text evidence="13">One of the two proteins required for the splicing of precursor tRNA molecules containing introns. The ligation activity requires three enzymatic activities: phosphorylation of the 5' terminus of the 3' half-tRNA in the presence of ATP, opening of the 2'3'-cyclic phosphodiester bond of the 5' half-tRNA leaving a 2'-phosphomonoester and ligation of the two tRNA halves in an ATP-dependent reaction.</text>
</comment>
<keyword evidence="3" id="KW-0808">Transferase</keyword>
<dbReference type="GeneID" id="13927008"/>
<feature type="domain" description="tRNA ligase kinase" evidence="19">
    <location>
        <begin position="396"/>
        <end position="563"/>
    </location>
</feature>
<dbReference type="GO" id="GO:0036498">
    <property type="term" value="P:IRE1-mediated unfolded protein response"/>
    <property type="evidence" value="ECO:0007669"/>
    <property type="project" value="EnsemblFungi"/>
</dbReference>
<keyword evidence="6" id="KW-0547">Nucleotide-binding</keyword>
<dbReference type="SUPFAM" id="SSF52540">
    <property type="entry name" value="P-loop containing nucleoside triphosphate hydrolases"/>
    <property type="match status" value="1"/>
</dbReference>
<reference evidence="21 22" key="1">
    <citation type="journal article" date="2011" name="Proc. Natl. Acad. Sci. U.S.A.">
        <title>Evolutionary erosion of yeast sex chromosomes by mating-type switching accidents.</title>
        <authorList>
            <person name="Gordon J.L."/>
            <person name="Armisen D."/>
            <person name="Proux-Wera E."/>
            <person name="Oheigeartaigh S.S."/>
            <person name="Byrne K.P."/>
            <person name="Wolfe K.H."/>
        </authorList>
    </citation>
    <scope>NUCLEOTIDE SEQUENCE [LARGE SCALE GENOMIC DNA]</scope>
    <source>
        <strain evidence="22">ATCC 10597 / BCRC 20456 / CBS 421 / NBRC 0211 / NRRL Y-12639</strain>
    </source>
</reference>
<sequence>MELENTRDVTALVDALEKSTELSKTRGRAIKRVCQLSSTDPRQIVSWKFNEWDYGKNNITLPCKARGLFILQDDSSSPYPVIVARGYDKFFNINEMSFTRWDWIEENTMGPYEVTIKANGCIIFISGLEDGSLVVCSKHSVGPRDDTDRNHAEAGEKFLLRQLKERGVSSKELATHLYRENLTAVAEYCDDSFEEHILEYKNDKAGLYLHGLNLNQPTFKTLDMDRVSEFSRKYGFKEIECFIKNDVTSLRKFLEDCATRGSFNGEELEGFVIRSKLGITGETFFFKFKFEEPYLMYRQWREVTKDYITSKSRIFKFRKHKFITNKYLDFVIPLLAKDSKLCEEYLKGFHIIELRNLFLKSYGMTGMEILNHSRLKELELKNSIDYERVDERTKFLIFPISVIGCGKTTVANTLTNLFPNSWGHIQNDDIKGKDKAKLIKNSLELLSHPDMKCVFVDRNNHQIRERKQLFEWVEEFKEDYLSYDTNIKIIGLSFVSYDAFDEIKTLTVDRVLDRGNNHQTIKIDKLGKPKVIGIMSGFWKRFQPVDESKSPDNLFDLVINLNINGKDSSLANSKLILEEIHKTFPVLIPYIPDDKIIEESFQKSLSVKLPVREELHVNNRPDNNLKEKKERLLPVYFSADINVDDMNRVKEEIKKVVELHSNEISGEFKLSIDKLFNENKFQNDFHVTLCHVAQSKRGSAKDQEIWKNYKKHYTKLLKKYANDEEIDKATLKSIKSDDKVSIKFDRLCWDEKIVTIIVKLMISDEDDNDQDCVVDSQGKPVSKLKCANEIPHITIGRLDDEIKAVYSNTLCMKVAEEEGGRDASIQILEFGDNLKPFLANVVIHL</sequence>
<dbReference type="InterPro" id="IPR015965">
    <property type="entry name" value="tRNA_lig_PDEase"/>
</dbReference>
<keyword evidence="22" id="KW-1185">Reference proteome</keyword>
<evidence type="ECO:0000256" key="17">
    <source>
        <dbReference type="PIRSR" id="PIRSR019634-50"/>
    </source>
</evidence>
<proteinExistence type="inferred from homology"/>
<dbReference type="GO" id="GO:0005637">
    <property type="term" value="C:nuclear inner membrane"/>
    <property type="evidence" value="ECO:0007669"/>
    <property type="project" value="EnsemblFungi"/>
</dbReference>
<evidence type="ECO:0000256" key="3">
    <source>
        <dbReference type="ARBA" id="ARBA00022679"/>
    </source>
</evidence>
<dbReference type="GO" id="GO:0032056">
    <property type="term" value="P:positive regulation of translation in response to stress"/>
    <property type="evidence" value="ECO:0007669"/>
    <property type="project" value="EnsemblFungi"/>
</dbReference>
<evidence type="ECO:0000256" key="9">
    <source>
        <dbReference type="ARBA" id="ARBA00022801"/>
    </source>
</evidence>
<dbReference type="GO" id="GO:0005524">
    <property type="term" value="F:ATP binding"/>
    <property type="evidence" value="ECO:0007669"/>
    <property type="project" value="UniProtKB-UniRule"/>
</dbReference>
<keyword evidence="5" id="KW-0540">Nuclease</keyword>
<dbReference type="KEGG" id="ndi:NDAI_0G05550"/>
<evidence type="ECO:0000256" key="10">
    <source>
        <dbReference type="ARBA" id="ARBA00022840"/>
    </source>
</evidence>
<dbReference type="Pfam" id="PF09511">
    <property type="entry name" value="RNA_lig_T4_1"/>
    <property type="match status" value="1"/>
</dbReference>
<dbReference type="InterPro" id="IPR027417">
    <property type="entry name" value="P-loop_NTPase"/>
</dbReference>
<accession>J7SB45</accession>
<comment type="similarity">
    <text evidence="14 16">Belongs to the TRL1 family.</text>
</comment>
<dbReference type="Pfam" id="PF08302">
    <property type="entry name" value="tRNA_lig_CPD"/>
    <property type="match status" value="1"/>
</dbReference>
<dbReference type="RefSeq" id="XP_003980214.1">
    <property type="nucleotide sequence ID" value="XM_003980165.1"/>
</dbReference>
<feature type="domain" description="T4 RNA ligase 1-like N-terminal" evidence="20">
    <location>
        <begin position="64"/>
        <end position="295"/>
    </location>
</feature>
<dbReference type="STRING" id="1071378.J7SB45"/>
<dbReference type="Pfam" id="PF08303">
    <property type="entry name" value="tRNA_lig_kinase"/>
    <property type="match status" value="1"/>
</dbReference>
<evidence type="ECO:0000256" key="1">
    <source>
        <dbReference type="ARBA" id="ARBA00012724"/>
    </source>
</evidence>
<keyword evidence="8" id="KW-0418">Kinase</keyword>
<evidence type="ECO:0000256" key="11">
    <source>
        <dbReference type="ARBA" id="ARBA00023268"/>
    </source>
</evidence>
<dbReference type="AlphaFoldDB" id="J7SB45"/>
<evidence type="ECO:0000256" key="14">
    <source>
        <dbReference type="ARBA" id="ARBA00061627"/>
    </source>
</evidence>
<dbReference type="FunFam" id="3.40.50.300:FF:001934">
    <property type="entry name" value="tRNA ligase"/>
    <property type="match status" value="1"/>
</dbReference>
<dbReference type="PIRSF" id="PIRSF019634">
    <property type="entry name" value="tRNA_lig_yeast"/>
    <property type="match status" value="1"/>
</dbReference>
<keyword evidence="2 16" id="KW-0436">Ligase</keyword>
<dbReference type="Proteomes" id="UP000000689">
    <property type="component" value="Chromosome 7"/>
</dbReference>
<evidence type="ECO:0000256" key="12">
    <source>
        <dbReference type="ARBA" id="ARBA00034038"/>
    </source>
</evidence>
<evidence type="ECO:0000256" key="4">
    <source>
        <dbReference type="ARBA" id="ARBA00022694"/>
    </source>
</evidence>
<evidence type="ECO:0000256" key="7">
    <source>
        <dbReference type="ARBA" id="ARBA00022759"/>
    </source>
</evidence>
<keyword evidence="11" id="KW-0511">Multifunctional enzyme</keyword>
<evidence type="ECO:0000256" key="6">
    <source>
        <dbReference type="ARBA" id="ARBA00022741"/>
    </source>
</evidence>
<evidence type="ECO:0000256" key="2">
    <source>
        <dbReference type="ARBA" id="ARBA00022598"/>
    </source>
</evidence>